<dbReference type="Proteomes" id="UP000464178">
    <property type="component" value="Chromosome"/>
</dbReference>
<dbReference type="PROSITE" id="PS50123">
    <property type="entry name" value="CHER"/>
    <property type="match status" value="1"/>
</dbReference>
<feature type="domain" description="CheR-type methyltransferase" evidence="5">
    <location>
        <begin position="1"/>
        <end position="277"/>
    </location>
</feature>
<dbReference type="GO" id="GO:0008757">
    <property type="term" value="F:S-adenosylmethionine-dependent methyltransferase activity"/>
    <property type="evidence" value="ECO:0007669"/>
    <property type="project" value="InterPro"/>
</dbReference>
<dbReference type="Gene3D" id="1.25.40.10">
    <property type="entry name" value="Tetratricopeptide repeat domain"/>
    <property type="match status" value="1"/>
</dbReference>
<dbReference type="SUPFAM" id="SSF53335">
    <property type="entry name" value="S-adenosyl-L-methionine-dependent methyltransferases"/>
    <property type="match status" value="1"/>
</dbReference>
<dbReference type="SUPFAM" id="SSF48452">
    <property type="entry name" value="TPR-like"/>
    <property type="match status" value="1"/>
</dbReference>
<evidence type="ECO:0000256" key="3">
    <source>
        <dbReference type="ARBA" id="ARBA00022691"/>
    </source>
</evidence>
<dbReference type="Pfam" id="PF01739">
    <property type="entry name" value="CheR"/>
    <property type="match status" value="1"/>
</dbReference>
<sequence length="520" mass="57971">MNAPDRELIDRFRDAVARRFGLDFDDSRRDFLGEILVKHVARAKSADPFSYIHRLVSGQAPRSETADLATDLTVGETYFFRHPDQFRAFVTAAELDRHPPPGPRRLHILSAGCASGEEAHSLAILLREHVPDGSGWNLRVVGIDLNPVSLARAARGRYTAWSLRGSDETIKQRHFHARDREYQLDDSVRAMVTFEERNLLSDAPDFWRPGAYDVIFCRNVIMYFTPEAARAVVARLTRALVPGGHLFLGPAETLRSVSNDYHLLHTHDTFYYQRRRDTTDALQFPVESRIAREDALFPVLSGADGSWVTAIGEASDRIARLRREMRPVGPAASPASGGPISGDEAPPVPEVARPLDLRTAREMVRQERYADALQVLGVPAGEDRRDPDAQLLRAVILTNCGHVAEAEQLCHDVLSGDELNAEARYLLALCREHAGEFDSATEEDGIAIYLDPRFAMPHLHLGLLRKRAGDRAGAHRAFREAAALLPREDASRVVLFGGGFSREMLLRLCEAELRAREGDS</sequence>
<protein>
    <recommendedName>
        <fullName evidence="5">CheR-type methyltransferase domain-containing protein</fullName>
    </recommendedName>
</protein>
<dbReference type="EMBL" id="LR593886">
    <property type="protein sequence ID" value="VTR92558.1"/>
    <property type="molecule type" value="Genomic_DNA"/>
</dbReference>
<feature type="region of interest" description="Disordered" evidence="4">
    <location>
        <begin position="327"/>
        <end position="350"/>
    </location>
</feature>
<evidence type="ECO:0000256" key="1">
    <source>
        <dbReference type="ARBA" id="ARBA00022603"/>
    </source>
</evidence>
<reference evidence="6 7" key="1">
    <citation type="submission" date="2019-05" db="EMBL/GenBank/DDBJ databases">
        <authorList>
            <consortium name="Science for Life Laboratories"/>
        </authorList>
    </citation>
    <scope>NUCLEOTIDE SEQUENCE [LARGE SCALE GENOMIC DNA]</scope>
    <source>
        <strain evidence="6">Soil9</strain>
    </source>
</reference>
<dbReference type="PANTHER" id="PTHR24422">
    <property type="entry name" value="CHEMOTAXIS PROTEIN METHYLTRANSFERASE"/>
    <property type="match status" value="1"/>
</dbReference>
<evidence type="ECO:0000313" key="7">
    <source>
        <dbReference type="Proteomes" id="UP000464178"/>
    </source>
</evidence>
<evidence type="ECO:0000256" key="2">
    <source>
        <dbReference type="ARBA" id="ARBA00022679"/>
    </source>
</evidence>
<dbReference type="InterPro" id="IPR022642">
    <property type="entry name" value="CheR_C"/>
</dbReference>
<evidence type="ECO:0000259" key="5">
    <source>
        <dbReference type="PROSITE" id="PS50123"/>
    </source>
</evidence>
<dbReference type="Gene3D" id="3.40.50.150">
    <property type="entry name" value="Vaccinia Virus protein VP39"/>
    <property type="match status" value="1"/>
</dbReference>
<dbReference type="CDD" id="cd02440">
    <property type="entry name" value="AdoMet_MTases"/>
    <property type="match status" value="1"/>
</dbReference>
<dbReference type="InterPro" id="IPR011990">
    <property type="entry name" value="TPR-like_helical_dom_sf"/>
</dbReference>
<accession>A0A6P2CTT2</accession>
<gene>
    <name evidence="6" type="ORF">SOIL9_51560</name>
</gene>
<evidence type="ECO:0000256" key="4">
    <source>
        <dbReference type="SAM" id="MobiDB-lite"/>
    </source>
</evidence>
<dbReference type="SMART" id="SM00138">
    <property type="entry name" value="MeTrc"/>
    <property type="match status" value="1"/>
</dbReference>
<keyword evidence="1 6" id="KW-0489">Methyltransferase</keyword>
<dbReference type="GO" id="GO:0032259">
    <property type="term" value="P:methylation"/>
    <property type="evidence" value="ECO:0007669"/>
    <property type="project" value="UniProtKB-KW"/>
</dbReference>
<dbReference type="InterPro" id="IPR029063">
    <property type="entry name" value="SAM-dependent_MTases_sf"/>
</dbReference>
<dbReference type="RefSeq" id="WP_162667401.1">
    <property type="nucleotide sequence ID" value="NZ_LR593886.1"/>
</dbReference>
<dbReference type="InterPro" id="IPR050903">
    <property type="entry name" value="Bact_Chemotaxis_MeTrfase"/>
</dbReference>
<dbReference type="AlphaFoldDB" id="A0A6P2CTT2"/>
<dbReference type="PRINTS" id="PR00996">
    <property type="entry name" value="CHERMTFRASE"/>
</dbReference>
<proteinExistence type="predicted"/>
<keyword evidence="2 6" id="KW-0808">Transferase</keyword>
<keyword evidence="7" id="KW-1185">Reference proteome</keyword>
<dbReference type="KEGG" id="gms:SOIL9_51560"/>
<dbReference type="InterPro" id="IPR000780">
    <property type="entry name" value="CheR_MeTrfase"/>
</dbReference>
<dbReference type="PANTHER" id="PTHR24422:SF19">
    <property type="entry name" value="CHEMOTAXIS PROTEIN METHYLTRANSFERASE"/>
    <property type="match status" value="1"/>
</dbReference>
<name>A0A6P2CTT2_9BACT</name>
<evidence type="ECO:0000313" key="6">
    <source>
        <dbReference type="EMBL" id="VTR92558.1"/>
    </source>
</evidence>
<organism evidence="6 7">
    <name type="scientific">Gemmata massiliana</name>
    <dbReference type="NCBI Taxonomy" id="1210884"/>
    <lineage>
        <taxon>Bacteria</taxon>
        <taxon>Pseudomonadati</taxon>
        <taxon>Planctomycetota</taxon>
        <taxon>Planctomycetia</taxon>
        <taxon>Gemmatales</taxon>
        <taxon>Gemmataceae</taxon>
        <taxon>Gemmata</taxon>
    </lineage>
</organism>
<keyword evidence="3" id="KW-0949">S-adenosyl-L-methionine</keyword>